<dbReference type="EC" id="2.4.-.-" evidence="2"/>
<dbReference type="GO" id="GO:0016757">
    <property type="term" value="F:glycosyltransferase activity"/>
    <property type="evidence" value="ECO:0007669"/>
    <property type="project" value="UniProtKB-KW"/>
</dbReference>
<dbReference type="Pfam" id="PF13439">
    <property type="entry name" value="Glyco_transf_4"/>
    <property type="match status" value="1"/>
</dbReference>
<evidence type="ECO:0000259" key="1">
    <source>
        <dbReference type="Pfam" id="PF13439"/>
    </source>
</evidence>
<dbReference type="Proteomes" id="UP001634747">
    <property type="component" value="Unassembled WGS sequence"/>
</dbReference>
<protein>
    <submittedName>
        <fullName evidence="2">Glycosyltransferase</fullName>
        <ecNumber evidence="2">2.4.-.-</ecNumber>
    </submittedName>
</protein>
<feature type="domain" description="Glycosyltransferase subfamily 4-like N-terminal" evidence="1">
    <location>
        <begin position="74"/>
        <end position="189"/>
    </location>
</feature>
<keyword evidence="3" id="KW-1185">Reference proteome</keyword>
<comment type="caution">
    <text evidence="2">The sequence shown here is derived from an EMBL/GenBank/DDBJ whole genome shotgun (WGS) entry which is preliminary data.</text>
</comment>
<dbReference type="SUPFAM" id="SSF53756">
    <property type="entry name" value="UDP-Glycosyltransferase/glycogen phosphorylase"/>
    <property type="match status" value="1"/>
</dbReference>
<name>A0ABW9KGF7_9BACT</name>
<dbReference type="EMBL" id="JBJYXY010000001">
    <property type="protein sequence ID" value="MFN2974825.1"/>
    <property type="molecule type" value="Genomic_DNA"/>
</dbReference>
<evidence type="ECO:0000313" key="3">
    <source>
        <dbReference type="Proteomes" id="UP001634747"/>
    </source>
</evidence>
<reference evidence="2 3" key="1">
    <citation type="submission" date="2024-12" db="EMBL/GenBank/DDBJ databases">
        <authorList>
            <person name="Lee Y."/>
        </authorList>
    </citation>
    <scope>NUCLEOTIDE SEQUENCE [LARGE SCALE GENOMIC DNA]</scope>
    <source>
        <strain evidence="2 3">03SUJ4</strain>
    </source>
</reference>
<keyword evidence="2" id="KW-0328">Glycosyltransferase</keyword>
<evidence type="ECO:0000313" key="2">
    <source>
        <dbReference type="EMBL" id="MFN2974825.1"/>
    </source>
</evidence>
<organism evidence="2 3">
    <name type="scientific">Terriglobus aquaticus</name>
    <dbReference type="NCBI Taxonomy" id="940139"/>
    <lineage>
        <taxon>Bacteria</taxon>
        <taxon>Pseudomonadati</taxon>
        <taxon>Acidobacteriota</taxon>
        <taxon>Terriglobia</taxon>
        <taxon>Terriglobales</taxon>
        <taxon>Acidobacteriaceae</taxon>
        <taxon>Terriglobus</taxon>
    </lineage>
</organism>
<accession>A0ABW9KGF7</accession>
<sequence>MQLETLAPRQACRTWHLLQLSAALDEELACALSEYVPVLGWKPEARWLAGWIDLPKKPAVRRTPTFHIQHFGRMPGYARPHLSALARLGPSVCRRIASHATDAQRDVLVCTTPFLAPVAERWQGPVVYWLTDRIADYTSAGRIDVRGLDRRLCRRADLVCPNSDRLRDYLVEDAGCDTAKIQVLPNGVRAAHLLPAPLLQARELPQAASHRKRPVAGVLGNMGSNVNWLLLLQAVQRTPWLTWLFVGPVGNDVDDPEHLHARQEVQYCRNACFVGAKPYGDLVHYARAIDVAVLPYFQREPTFSGSSTRFYEHLASCRPIIATRGFAELLRKEPLVRLVSDANDLVAALQVLRASGFCDGHEALRWKESYRNTWQVRAQTMQTALERRLPAVPER</sequence>
<dbReference type="Pfam" id="PF13692">
    <property type="entry name" value="Glyco_trans_1_4"/>
    <property type="match status" value="1"/>
</dbReference>
<dbReference type="Gene3D" id="3.40.50.2000">
    <property type="entry name" value="Glycogen Phosphorylase B"/>
    <property type="match status" value="2"/>
</dbReference>
<proteinExistence type="predicted"/>
<keyword evidence="2" id="KW-0808">Transferase</keyword>
<dbReference type="RefSeq" id="WP_263413624.1">
    <property type="nucleotide sequence ID" value="NZ_BAABBH010000001.1"/>
</dbReference>
<gene>
    <name evidence="2" type="ORF">ACK2TP_03540</name>
</gene>
<dbReference type="InterPro" id="IPR028098">
    <property type="entry name" value="Glyco_trans_4-like_N"/>
</dbReference>